<evidence type="ECO:0000256" key="5">
    <source>
        <dbReference type="ARBA" id="ARBA00023136"/>
    </source>
</evidence>
<dbReference type="Pfam" id="PF00083">
    <property type="entry name" value="Sugar_tr"/>
    <property type="match status" value="1"/>
</dbReference>
<organism evidence="9 10">
    <name type="scientific">Sporidiobolus salmonicolor</name>
    <name type="common">Yeast-like fungus</name>
    <name type="synonym">Sporobolomyces salmonicolor</name>
    <dbReference type="NCBI Taxonomy" id="5005"/>
    <lineage>
        <taxon>Eukaryota</taxon>
        <taxon>Fungi</taxon>
        <taxon>Dikarya</taxon>
        <taxon>Basidiomycota</taxon>
        <taxon>Pucciniomycotina</taxon>
        <taxon>Microbotryomycetes</taxon>
        <taxon>Sporidiobolales</taxon>
        <taxon>Sporidiobolaceae</taxon>
        <taxon>Sporobolomyces</taxon>
    </lineage>
</organism>
<dbReference type="InterPro" id="IPR036259">
    <property type="entry name" value="MFS_trans_sf"/>
</dbReference>
<dbReference type="AlphaFoldDB" id="A0A0D6ER20"/>
<feature type="transmembrane region" description="Helical" evidence="7">
    <location>
        <begin position="276"/>
        <end position="298"/>
    </location>
</feature>
<evidence type="ECO:0000256" key="6">
    <source>
        <dbReference type="SAM" id="MobiDB-lite"/>
    </source>
</evidence>
<evidence type="ECO:0000256" key="1">
    <source>
        <dbReference type="ARBA" id="ARBA00004141"/>
    </source>
</evidence>
<dbReference type="InterPro" id="IPR005829">
    <property type="entry name" value="Sugar_transporter_CS"/>
</dbReference>
<evidence type="ECO:0000256" key="7">
    <source>
        <dbReference type="SAM" id="Phobius"/>
    </source>
</evidence>
<feature type="transmembrane region" description="Helical" evidence="7">
    <location>
        <begin position="188"/>
        <end position="207"/>
    </location>
</feature>
<dbReference type="InterPro" id="IPR050360">
    <property type="entry name" value="MFS_Sugar_Transporters"/>
</dbReference>
<comment type="similarity">
    <text evidence="2">Belongs to the major facilitator superfamily. Sugar transporter (TC 2.A.1.1) family.</text>
</comment>
<keyword evidence="10" id="KW-1185">Reference proteome</keyword>
<dbReference type="PANTHER" id="PTHR48022:SF64">
    <property type="entry name" value="MAJOR FACILITATOR SUPERFAMILY (MFS) PROFILE DOMAIN-CONTAINING PROTEIN"/>
    <property type="match status" value="1"/>
</dbReference>
<feature type="transmembrane region" description="Helical" evidence="7">
    <location>
        <begin position="62"/>
        <end position="85"/>
    </location>
</feature>
<dbReference type="InterPro" id="IPR005828">
    <property type="entry name" value="MFS_sugar_transport-like"/>
</dbReference>
<dbReference type="PANTHER" id="PTHR48022">
    <property type="entry name" value="PLASTIDIC GLUCOSE TRANSPORTER 4"/>
    <property type="match status" value="1"/>
</dbReference>
<feature type="transmembrane region" description="Helical" evidence="7">
    <location>
        <begin position="369"/>
        <end position="389"/>
    </location>
</feature>
<dbReference type="GO" id="GO:0005351">
    <property type="term" value="F:carbohydrate:proton symporter activity"/>
    <property type="evidence" value="ECO:0007669"/>
    <property type="project" value="TreeGrafter"/>
</dbReference>
<dbReference type="InterPro" id="IPR020846">
    <property type="entry name" value="MFS_dom"/>
</dbReference>
<proteinExistence type="inferred from homology"/>
<feature type="transmembrane region" description="Helical" evidence="7">
    <location>
        <begin position="92"/>
        <end position="113"/>
    </location>
</feature>
<name>A0A0D6ER20_SPOSA</name>
<feature type="transmembrane region" description="Helical" evidence="7">
    <location>
        <begin position="163"/>
        <end position="182"/>
    </location>
</feature>
<evidence type="ECO:0000313" key="10">
    <source>
        <dbReference type="Proteomes" id="UP000243876"/>
    </source>
</evidence>
<accession>A0A0D6ER20</accession>
<feature type="transmembrane region" description="Helical" evidence="7">
    <location>
        <begin position="29"/>
        <end position="47"/>
    </location>
</feature>
<feature type="transmembrane region" description="Helical" evidence="7">
    <location>
        <begin position="343"/>
        <end position="363"/>
    </location>
</feature>
<keyword evidence="3 7" id="KW-0812">Transmembrane</keyword>
<dbReference type="SUPFAM" id="SSF103473">
    <property type="entry name" value="MFS general substrate transporter"/>
    <property type="match status" value="1"/>
</dbReference>
<reference evidence="10" key="1">
    <citation type="submission" date="2015-02" db="EMBL/GenBank/DDBJ databases">
        <authorList>
            <person name="Gon?alves P."/>
        </authorList>
    </citation>
    <scope>NUCLEOTIDE SEQUENCE [LARGE SCALE GENOMIC DNA]</scope>
</reference>
<comment type="subcellular location">
    <subcellularLocation>
        <location evidence="1">Membrane</location>
        <topology evidence="1">Multi-pass membrane protein</topology>
    </subcellularLocation>
</comment>
<dbReference type="Proteomes" id="UP000243876">
    <property type="component" value="Unassembled WGS sequence"/>
</dbReference>
<sequence length="550" mass="59976">MAAAKDDWRHVPNALTTSGKPWYRMSSMIKLNFFISVVFMGQCLNGYDDGVHEALGYPSTSAIGLLNAAAYIAGLCTAPFAGYIADRWGRRWCVRWSAFCALVGTALGCAAGSGGNGYVLFLISRIVFGSGLAFGLMISPILLQELPHPAQRVTMAGLFNTNYAVGGFLCAWVSFGTSYMAGHWAWRVIYILQIAFGLYLIVAIQFVPESPRWLMSKGREEEAMAFLVKYHGDGNPNDELVLLEFDEMKEALRKEKEVQQNTWREIFGKKANRHRLAIVLLIVSCQNLSGTAIIGNYYTQILDLIGITGTTEQTGINAGLTTWVWVASVIGVCIVNRVKRRHLLMGTWFALILVNIAFTITAAEYQKTGSKAAGIANVVFLIVCGPLFVSVKARLFAEPATEAPCPIQFSYQVECLSYAMRAKGMIVWGIANKIISTSIRSLSVGSATSTSAARFPFCPSEDDVEEANCSPRIVYTCILTVQLCLMYLICVETSGYTLEEIAQVFDGATAPDVSLAPYEAGVHEKKTMGSATATITPADDSGSEKERPKA</sequence>
<protein>
    <submittedName>
        <fullName evidence="9">SPOSA6832_03807-mRNA-1:cds</fullName>
    </submittedName>
</protein>
<evidence type="ECO:0000256" key="2">
    <source>
        <dbReference type="ARBA" id="ARBA00010992"/>
    </source>
</evidence>
<keyword evidence="5 7" id="KW-0472">Membrane</keyword>
<keyword evidence="4 7" id="KW-1133">Transmembrane helix</keyword>
<dbReference type="Gene3D" id="1.20.1250.20">
    <property type="entry name" value="MFS general substrate transporter like domains"/>
    <property type="match status" value="1"/>
</dbReference>
<dbReference type="EMBL" id="CENE01000020">
    <property type="protein sequence ID" value="CEQ42030.1"/>
    <property type="molecule type" value="Genomic_DNA"/>
</dbReference>
<feature type="region of interest" description="Disordered" evidence="6">
    <location>
        <begin position="529"/>
        <end position="550"/>
    </location>
</feature>
<feature type="transmembrane region" description="Helical" evidence="7">
    <location>
        <begin position="318"/>
        <end position="336"/>
    </location>
</feature>
<dbReference type="OrthoDB" id="6133115at2759"/>
<gene>
    <name evidence="9" type="primary">SPOSA6832_03807</name>
</gene>
<dbReference type="PROSITE" id="PS00216">
    <property type="entry name" value="SUGAR_TRANSPORT_1"/>
    <property type="match status" value="1"/>
</dbReference>
<feature type="domain" description="Major facilitator superfamily (MFS) profile" evidence="8">
    <location>
        <begin position="25"/>
        <end position="494"/>
    </location>
</feature>
<evidence type="ECO:0000256" key="3">
    <source>
        <dbReference type="ARBA" id="ARBA00022692"/>
    </source>
</evidence>
<evidence type="ECO:0000313" key="9">
    <source>
        <dbReference type="EMBL" id="CEQ42030.1"/>
    </source>
</evidence>
<evidence type="ECO:0000256" key="4">
    <source>
        <dbReference type="ARBA" id="ARBA00022989"/>
    </source>
</evidence>
<feature type="transmembrane region" description="Helical" evidence="7">
    <location>
        <begin position="119"/>
        <end position="143"/>
    </location>
</feature>
<dbReference type="PROSITE" id="PS50850">
    <property type="entry name" value="MFS"/>
    <property type="match status" value="1"/>
</dbReference>
<dbReference type="GO" id="GO:0016020">
    <property type="term" value="C:membrane"/>
    <property type="evidence" value="ECO:0007669"/>
    <property type="project" value="UniProtKB-SubCell"/>
</dbReference>
<evidence type="ECO:0000259" key="8">
    <source>
        <dbReference type="PROSITE" id="PS50850"/>
    </source>
</evidence>